<sequence length="268" mass="29858">MFDDADSDYGDDIDTEALCGLADAAAALPRSPAVQFPAIALQRHTFKDISAQIPAQTQRHNLDEPDLDAEMAELQALREQHAKMRRDKLVREKAQLREEILKMEQERNDARRADREARAAASKEKGENVRPAREGLEQAAASPSRDSTLRSVRRRQPASPELRQPKKERKAATGPFAEKLSDARRGYLEEAAIAVAAKSTKFTAKAPPKAARTVSKPVGTNTAGDSQSPIRRKRSNDDDENLEPFSNLRLRYDELVKLLHVESKILTS</sequence>
<dbReference type="AlphaFoldDB" id="A0AAD5TM29"/>
<proteinExistence type="predicted"/>
<feature type="region of interest" description="Disordered" evidence="1">
    <location>
        <begin position="105"/>
        <end position="180"/>
    </location>
</feature>
<comment type="caution">
    <text evidence="2">The sequence shown here is derived from an EMBL/GenBank/DDBJ whole genome shotgun (WGS) entry which is preliminary data.</text>
</comment>
<evidence type="ECO:0000313" key="3">
    <source>
        <dbReference type="Proteomes" id="UP001212152"/>
    </source>
</evidence>
<organism evidence="2 3">
    <name type="scientific">Geranomyces variabilis</name>
    <dbReference type="NCBI Taxonomy" id="109894"/>
    <lineage>
        <taxon>Eukaryota</taxon>
        <taxon>Fungi</taxon>
        <taxon>Fungi incertae sedis</taxon>
        <taxon>Chytridiomycota</taxon>
        <taxon>Chytridiomycota incertae sedis</taxon>
        <taxon>Chytridiomycetes</taxon>
        <taxon>Spizellomycetales</taxon>
        <taxon>Powellomycetaceae</taxon>
        <taxon>Geranomyces</taxon>
    </lineage>
</organism>
<evidence type="ECO:0000256" key="1">
    <source>
        <dbReference type="SAM" id="MobiDB-lite"/>
    </source>
</evidence>
<feature type="compositionally biased region" description="Basic and acidic residues" evidence="1">
    <location>
        <begin position="105"/>
        <end position="136"/>
    </location>
</feature>
<evidence type="ECO:0000313" key="2">
    <source>
        <dbReference type="EMBL" id="KAJ3179855.1"/>
    </source>
</evidence>
<feature type="region of interest" description="Disordered" evidence="1">
    <location>
        <begin position="200"/>
        <end position="246"/>
    </location>
</feature>
<protein>
    <submittedName>
        <fullName evidence="2">Uncharacterized protein</fullName>
    </submittedName>
</protein>
<name>A0AAD5TM29_9FUNG</name>
<dbReference type="Proteomes" id="UP001212152">
    <property type="component" value="Unassembled WGS sequence"/>
</dbReference>
<feature type="compositionally biased region" description="Low complexity" evidence="1">
    <location>
        <begin position="200"/>
        <end position="211"/>
    </location>
</feature>
<keyword evidence="3" id="KW-1185">Reference proteome</keyword>
<dbReference type="EMBL" id="JADGJQ010000019">
    <property type="protein sequence ID" value="KAJ3179855.1"/>
    <property type="molecule type" value="Genomic_DNA"/>
</dbReference>
<feature type="compositionally biased region" description="Polar residues" evidence="1">
    <location>
        <begin position="218"/>
        <end position="229"/>
    </location>
</feature>
<accession>A0AAD5TM29</accession>
<reference evidence="2" key="1">
    <citation type="submission" date="2020-05" db="EMBL/GenBank/DDBJ databases">
        <title>Phylogenomic resolution of chytrid fungi.</title>
        <authorList>
            <person name="Stajich J.E."/>
            <person name="Amses K."/>
            <person name="Simmons R."/>
            <person name="Seto K."/>
            <person name="Myers J."/>
            <person name="Bonds A."/>
            <person name="Quandt C.A."/>
            <person name="Barry K."/>
            <person name="Liu P."/>
            <person name="Grigoriev I."/>
            <person name="Longcore J.E."/>
            <person name="James T.Y."/>
        </authorList>
    </citation>
    <scope>NUCLEOTIDE SEQUENCE</scope>
    <source>
        <strain evidence="2">JEL0379</strain>
    </source>
</reference>
<gene>
    <name evidence="2" type="ORF">HDU87_002423</name>
</gene>